<dbReference type="EMBL" id="HBKO01031194">
    <property type="protein sequence ID" value="CAE2247785.1"/>
    <property type="molecule type" value="Transcribed_RNA"/>
</dbReference>
<feature type="transmembrane region" description="Helical" evidence="6">
    <location>
        <begin position="114"/>
        <end position="132"/>
    </location>
</feature>
<evidence type="ECO:0000256" key="4">
    <source>
        <dbReference type="ARBA" id="ARBA00023136"/>
    </source>
</evidence>
<feature type="transmembrane region" description="Helical" evidence="6">
    <location>
        <begin position="323"/>
        <end position="343"/>
    </location>
</feature>
<dbReference type="PANTHER" id="PTHR11132">
    <property type="entry name" value="SOLUTE CARRIER FAMILY 35"/>
    <property type="match status" value="1"/>
</dbReference>
<evidence type="ECO:0000256" key="6">
    <source>
        <dbReference type="SAM" id="Phobius"/>
    </source>
</evidence>
<proteinExistence type="predicted"/>
<keyword evidence="3 6" id="KW-1133">Transmembrane helix</keyword>
<protein>
    <recommendedName>
        <fullName evidence="7">Sugar phosphate transporter domain-containing protein</fullName>
    </recommendedName>
</protein>
<feature type="region of interest" description="Disordered" evidence="5">
    <location>
        <begin position="1"/>
        <end position="36"/>
    </location>
</feature>
<dbReference type="AlphaFoldDB" id="A0A7S4MW37"/>
<feature type="transmembrane region" description="Helical" evidence="6">
    <location>
        <begin position="198"/>
        <end position="215"/>
    </location>
</feature>
<keyword evidence="2 6" id="KW-0812">Transmembrane</keyword>
<evidence type="ECO:0000259" key="7">
    <source>
        <dbReference type="Pfam" id="PF03151"/>
    </source>
</evidence>
<dbReference type="Pfam" id="PF03151">
    <property type="entry name" value="TPT"/>
    <property type="match status" value="1"/>
</dbReference>
<gene>
    <name evidence="8" type="ORF">CPOL0286_LOCUS14203</name>
</gene>
<feature type="transmembrane region" description="Helical" evidence="6">
    <location>
        <begin position="269"/>
        <end position="290"/>
    </location>
</feature>
<dbReference type="InterPro" id="IPR004853">
    <property type="entry name" value="Sugar_P_trans_dom"/>
</dbReference>
<dbReference type="InterPro" id="IPR050186">
    <property type="entry name" value="TPT_transporter"/>
</dbReference>
<dbReference type="GO" id="GO:0016020">
    <property type="term" value="C:membrane"/>
    <property type="evidence" value="ECO:0007669"/>
    <property type="project" value="UniProtKB-SubCell"/>
</dbReference>
<reference evidence="8" key="1">
    <citation type="submission" date="2021-01" db="EMBL/GenBank/DDBJ databases">
        <authorList>
            <person name="Corre E."/>
            <person name="Pelletier E."/>
            <person name="Niang G."/>
            <person name="Scheremetjew M."/>
            <person name="Finn R."/>
            <person name="Kale V."/>
            <person name="Holt S."/>
            <person name="Cochrane G."/>
            <person name="Meng A."/>
            <person name="Brown T."/>
            <person name="Cohen L."/>
        </authorList>
    </citation>
    <scope>NUCLEOTIDE SEQUENCE</scope>
    <source>
        <strain evidence="8">UIO037</strain>
    </source>
</reference>
<name>A0A7S4MW37_9EUKA</name>
<comment type="subcellular location">
    <subcellularLocation>
        <location evidence="1">Membrane</location>
        <topology evidence="1">Multi-pass membrane protein</topology>
    </subcellularLocation>
</comment>
<feature type="transmembrane region" description="Helical" evidence="6">
    <location>
        <begin position="227"/>
        <end position="249"/>
    </location>
</feature>
<sequence length="401" mass="43276">MGAHCSSPEGEETPLNQAKAPLVDGKKGSSSAEDAATPAAVEEPSVWYIQYAAALAICFYIVVAVTKTMLTKQLLSTSMAPVALSAMSCIVTCLTLVPLFLIKPSTWGMINWQKNWLGFSFVATLVTLDLAFTNKAVALLPVSIQQTLLALNPVFTVIIESFVRRKLNHPVIYLTVGVLMCGPIITNLAPTSDVSAEGVMWQLLGVLMSSLKYIFAGEVMRACKKDAGVFAFLFWLDAATLIILVPWALANGDFYALFGPDGISGGWEWFQLILTSFLGGLRFFSQLLVLKFTTATNLSCANIGYQAINIYLSLLLFHDQEVTAYLICGTLLTLTTSAVYTYWKISKVLTKNPQCIKINDDFANCVTCGGKCTGECDCFSRSRGEGGEAAPPAEAAKSAKA</sequence>
<evidence type="ECO:0000256" key="3">
    <source>
        <dbReference type="ARBA" id="ARBA00022989"/>
    </source>
</evidence>
<keyword evidence="4 6" id="KW-0472">Membrane</keyword>
<feature type="transmembrane region" description="Helical" evidence="6">
    <location>
        <begin position="171"/>
        <end position="192"/>
    </location>
</feature>
<feature type="domain" description="Sugar phosphate transporter" evidence="7">
    <location>
        <begin position="55"/>
        <end position="340"/>
    </location>
</feature>
<evidence type="ECO:0000256" key="1">
    <source>
        <dbReference type="ARBA" id="ARBA00004141"/>
    </source>
</evidence>
<feature type="transmembrane region" description="Helical" evidence="6">
    <location>
        <begin position="138"/>
        <end position="159"/>
    </location>
</feature>
<evidence type="ECO:0000256" key="5">
    <source>
        <dbReference type="SAM" id="MobiDB-lite"/>
    </source>
</evidence>
<organism evidence="8">
    <name type="scientific">Prymnesium polylepis</name>
    <dbReference type="NCBI Taxonomy" id="72548"/>
    <lineage>
        <taxon>Eukaryota</taxon>
        <taxon>Haptista</taxon>
        <taxon>Haptophyta</taxon>
        <taxon>Prymnesiophyceae</taxon>
        <taxon>Prymnesiales</taxon>
        <taxon>Prymnesiaceae</taxon>
        <taxon>Prymnesium</taxon>
    </lineage>
</organism>
<evidence type="ECO:0000256" key="2">
    <source>
        <dbReference type="ARBA" id="ARBA00022692"/>
    </source>
</evidence>
<feature type="transmembrane region" description="Helical" evidence="6">
    <location>
        <begin position="297"/>
        <end position="317"/>
    </location>
</feature>
<feature type="transmembrane region" description="Helical" evidence="6">
    <location>
        <begin position="51"/>
        <end position="70"/>
    </location>
</feature>
<accession>A0A7S4MW37</accession>
<feature type="transmembrane region" description="Helical" evidence="6">
    <location>
        <begin position="82"/>
        <end position="102"/>
    </location>
</feature>
<evidence type="ECO:0000313" key="8">
    <source>
        <dbReference type="EMBL" id="CAE2247785.1"/>
    </source>
</evidence>